<accession>A0A6M1SKV0</accession>
<dbReference type="AlphaFoldDB" id="A0A6M1SKV0"/>
<keyword evidence="2" id="KW-1185">Reference proteome</keyword>
<protein>
    <submittedName>
        <fullName evidence="1">Uncharacterized protein</fullName>
    </submittedName>
</protein>
<organism evidence="1 2">
    <name type="scientific">Halalkalibaculum roseum</name>
    <dbReference type="NCBI Taxonomy" id="2709311"/>
    <lineage>
        <taxon>Bacteria</taxon>
        <taxon>Pseudomonadati</taxon>
        <taxon>Balneolota</taxon>
        <taxon>Balneolia</taxon>
        <taxon>Balneolales</taxon>
        <taxon>Balneolaceae</taxon>
        <taxon>Halalkalibaculum</taxon>
    </lineage>
</organism>
<evidence type="ECO:0000313" key="1">
    <source>
        <dbReference type="EMBL" id="NGP75629.1"/>
    </source>
</evidence>
<proteinExistence type="predicted"/>
<dbReference type="EMBL" id="JAALLT010000001">
    <property type="protein sequence ID" value="NGP75629.1"/>
    <property type="molecule type" value="Genomic_DNA"/>
</dbReference>
<name>A0A6M1SKV0_9BACT</name>
<dbReference type="RefSeq" id="WP_165139101.1">
    <property type="nucleotide sequence ID" value="NZ_JAALLT010000001.1"/>
</dbReference>
<comment type="caution">
    <text evidence="1">The sequence shown here is derived from an EMBL/GenBank/DDBJ whole genome shotgun (WGS) entry which is preliminary data.</text>
</comment>
<sequence length="413" mass="46664">MQKKSIGSWVVHHSNKLDGYIHSPEFKNIKVAGKCGTLLSAITEDKDSSITNTKLEALAASSNIDTTFELPRLLEVLENNHLIERNQNGIEVLGLTNSAVLSQTSDIFKELKPSRLERASLELADLCSDRPQLETKAKEYVSDTYKLSNEESTKLLSNSEEIGFTDFEQLSNENKIYFNGYLFKHESIPKINAVLASLSDAENRKVVEANEYLEKFGCVESKDLEKLLGKDLFEKLLSIGMYELNQVSNDSESVIYVTRPQAFVKFQDPSNTDTFDLAKSLVASITYGINRRSAKDGRIRMVELLMQKLLRGKWVGPAKAIGEDYRILETKKVVKVKREGYGFSMKLLKKEIGEIALKVIQEGDASEKSLDRFPGSPVTNYIPPEQNRSILRKQQQNQNLDLREILNSIRTEN</sequence>
<evidence type="ECO:0000313" key="2">
    <source>
        <dbReference type="Proteomes" id="UP000473278"/>
    </source>
</evidence>
<gene>
    <name evidence="1" type="ORF">G3570_03230</name>
</gene>
<reference evidence="1 2" key="1">
    <citation type="submission" date="2020-02" db="EMBL/GenBank/DDBJ databases">
        <title>Balneolaceae bacterium YR4-1, complete genome.</title>
        <authorList>
            <person name="Li Y."/>
            <person name="Wu S."/>
        </authorList>
    </citation>
    <scope>NUCLEOTIDE SEQUENCE [LARGE SCALE GENOMIC DNA]</scope>
    <source>
        <strain evidence="1 2">YR4-1</strain>
    </source>
</reference>
<dbReference type="Proteomes" id="UP000473278">
    <property type="component" value="Unassembled WGS sequence"/>
</dbReference>